<keyword evidence="5 11" id="KW-0436">Ligase</keyword>
<evidence type="ECO:0000256" key="2">
    <source>
        <dbReference type="ARBA" id="ARBA00008226"/>
    </source>
</evidence>
<evidence type="ECO:0000256" key="3">
    <source>
        <dbReference type="ARBA" id="ARBA00011209"/>
    </source>
</evidence>
<dbReference type="InterPro" id="IPR006194">
    <property type="entry name" value="Gly-tRNA-synth_heterodimer"/>
</dbReference>
<evidence type="ECO:0000256" key="7">
    <source>
        <dbReference type="ARBA" id="ARBA00022840"/>
    </source>
</evidence>
<evidence type="ECO:0000259" key="12">
    <source>
        <dbReference type="Pfam" id="PF05746"/>
    </source>
</evidence>
<evidence type="ECO:0000256" key="10">
    <source>
        <dbReference type="ARBA" id="ARBA00047937"/>
    </source>
</evidence>
<evidence type="ECO:0000256" key="6">
    <source>
        <dbReference type="ARBA" id="ARBA00022741"/>
    </source>
</evidence>
<evidence type="ECO:0000256" key="4">
    <source>
        <dbReference type="ARBA" id="ARBA00022490"/>
    </source>
</evidence>
<dbReference type="RefSeq" id="WP_377043551.1">
    <property type="nucleotide sequence ID" value="NZ_JBHLUN010000005.1"/>
</dbReference>
<evidence type="ECO:0000313" key="13">
    <source>
        <dbReference type="EMBL" id="MFC0407823.1"/>
    </source>
</evidence>
<dbReference type="InterPro" id="IPR015944">
    <property type="entry name" value="Gly-tRNA-synth_bsu"/>
</dbReference>
<gene>
    <name evidence="11 13" type="primary">glyS</name>
    <name evidence="13" type="ORF">ACFFGY_06150</name>
</gene>
<keyword evidence="4 11" id="KW-0963">Cytoplasm</keyword>
<proteinExistence type="inferred from homology"/>
<dbReference type="GO" id="GO:0004820">
    <property type="term" value="F:glycine-tRNA ligase activity"/>
    <property type="evidence" value="ECO:0007669"/>
    <property type="project" value="UniProtKB-EC"/>
</dbReference>
<dbReference type="HAMAP" id="MF_00255">
    <property type="entry name" value="Gly_tRNA_synth_beta"/>
    <property type="match status" value="1"/>
</dbReference>
<dbReference type="Pfam" id="PF05746">
    <property type="entry name" value="DALR_1"/>
    <property type="match status" value="1"/>
</dbReference>
<evidence type="ECO:0000256" key="5">
    <source>
        <dbReference type="ARBA" id="ARBA00022598"/>
    </source>
</evidence>
<dbReference type="InterPro" id="IPR008909">
    <property type="entry name" value="DALR_anticod-bd"/>
</dbReference>
<name>A0ABV6JQ18_9PROT</name>
<dbReference type="NCBIfam" id="TIGR00211">
    <property type="entry name" value="glyS"/>
    <property type="match status" value="1"/>
</dbReference>
<organism evidence="13 14">
    <name type="scientific">Roseomonas elaeocarpi</name>
    <dbReference type="NCBI Taxonomy" id="907779"/>
    <lineage>
        <taxon>Bacteria</taxon>
        <taxon>Pseudomonadati</taxon>
        <taxon>Pseudomonadota</taxon>
        <taxon>Alphaproteobacteria</taxon>
        <taxon>Acetobacterales</taxon>
        <taxon>Roseomonadaceae</taxon>
        <taxon>Roseomonas</taxon>
    </lineage>
</organism>
<feature type="domain" description="DALR anticodon binding" evidence="12">
    <location>
        <begin position="611"/>
        <end position="716"/>
    </location>
</feature>
<evidence type="ECO:0000256" key="9">
    <source>
        <dbReference type="ARBA" id="ARBA00023146"/>
    </source>
</evidence>
<dbReference type="Pfam" id="PF02092">
    <property type="entry name" value="tRNA_synt_2f"/>
    <property type="match status" value="1"/>
</dbReference>
<dbReference type="SUPFAM" id="SSF109604">
    <property type="entry name" value="HD-domain/PDEase-like"/>
    <property type="match status" value="1"/>
</dbReference>
<sequence length="724" mass="78947">MSELLLELFSEEIPARMQARGAEDLARLLTEALKPAGLVPANLRTFHGPRRIALAAEIPAATAPVSEERRGPRADATGPALEGFLRSTGLTRDQLEEREVKGASYLYAVIRREGRASSDVLAEVIPALIRRFPWPKSMRWGGTSTMTWVRPLKRILCVLDGEVVPFDLRQGEDDGHGLTSADQTEGHRLLAPGAFAARTVSEWEAGLRARKVIPEAAEREAAIESGVARLAAAQQLEVVPDRGLLTEVAGLVEWPVPLIGRIDDNFMDLPPEVMRTTMRVNQRYFALRHPDGRAANRFALVANIEATDGGATVVAGNERVLRARLSDARFFWDGDRQSPLESRLPRLDSVVFHAKLGTQGERVARLERLARILAPMVGADRDLAARAGRLAKADLATGMVGEFPELQGLMGRYYALHDGEAPEVAEAIGAHYRPLGPGDEVPREPVAVAVALADKLDQLVGFFAADERPTGSGDPYALRRAALGVIRIIRENGLRLRLIDVIAEAFFGYAAAQGTTAEPEFGMAVATEKRNAGFQPSSTSRHPPMVEAFAAGLLDFLNERLRVQLRSEGARHDVLAAAAGSQGGDDDLNRLLARADALRDFLATPEGTDLLAAYRRAANILRIEEKKDGPHQAQVERMLLLLPEERALAEALQAASPAVREGLESERFARAMNVLATLRGPVDAFFDKVVVNDPDPALRRNRLGLLKTLRAAMDRAADFQRIEA</sequence>
<comment type="caution">
    <text evidence="13">The sequence shown here is derived from an EMBL/GenBank/DDBJ whole genome shotgun (WGS) entry which is preliminary data.</text>
</comment>
<comment type="catalytic activity">
    <reaction evidence="10 11">
        <text>tRNA(Gly) + glycine + ATP = glycyl-tRNA(Gly) + AMP + diphosphate</text>
        <dbReference type="Rhea" id="RHEA:16013"/>
        <dbReference type="Rhea" id="RHEA-COMP:9664"/>
        <dbReference type="Rhea" id="RHEA-COMP:9683"/>
        <dbReference type="ChEBI" id="CHEBI:30616"/>
        <dbReference type="ChEBI" id="CHEBI:33019"/>
        <dbReference type="ChEBI" id="CHEBI:57305"/>
        <dbReference type="ChEBI" id="CHEBI:78442"/>
        <dbReference type="ChEBI" id="CHEBI:78522"/>
        <dbReference type="ChEBI" id="CHEBI:456215"/>
        <dbReference type="EC" id="6.1.1.14"/>
    </reaction>
</comment>
<dbReference type="PANTHER" id="PTHR30075:SF2">
    <property type="entry name" value="GLYCINE--TRNA LIGASE, CHLOROPLASTIC_MITOCHONDRIAL 2"/>
    <property type="match status" value="1"/>
</dbReference>
<dbReference type="PROSITE" id="PS50861">
    <property type="entry name" value="AA_TRNA_LIGASE_II_GLYAB"/>
    <property type="match status" value="1"/>
</dbReference>
<keyword evidence="9 11" id="KW-0030">Aminoacyl-tRNA synthetase</keyword>
<dbReference type="PANTHER" id="PTHR30075">
    <property type="entry name" value="GLYCYL-TRNA SYNTHETASE"/>
    <property type="match status" value="1"/>
</dbReference>
<comment type="subunit">
    <text evidence="3 11">Tetramer of two alpha and two beta subunits.</text>
</comment>
<reference evidence="13 14" key="1">
    <citation type="submission" date="2024-09" db="EMBL/GenBank/DDBJ databases">
        <authorList>
            <person name="Sun Q."/>
            <person name="Mori K."/>
        </authorList>
    </citation>
    <scope>NUCLEOTIDE SEQUENCE [LARGE SCALE GENOMIC DNA]</scope>
    <source>
        <strain evidence="13 14">TBRC 5777</strain>
    </source>
</reference>
<dbReference type="Gene3D" id="1.10.730.10">
    <property type="entry name" value="Isoleucyl-tRNA Synthetase, Domain 1"/>
    <property type="match status" value="1"/>
</dbReference>
<evidence type="ECO:0000256" key="1">
    <source>
        <dbReference type="ARBA" id="ARBA00004496"/>
    </source>
</evidence>
<keyword evidence="8 11" id="KW-0648">Protein biosynthesis</keyword>
<dbReference type="EMBL" id="JBHLUN010000005">
    <property type="protein sequence ID" value="MFC0407823.1"/>
    <property type="molecule type" value="Genomic_DNA"/>
</dbReference>
<dbReference type="Proteomes" id="UP001589865">
    <property type="component" value="Unassembled WGS sequence"/>
</dbReference>
<evidence type="ECO:0000256" key="11">
    <source>
        <dbReference type="HAMAP-Rule" id="MF_00255"/>
    </source>
</evidence>
<keyword evidence="6 11" id="KW-0547">Nucleotide-binding</keyword>
<dbReference type="PRINTS" id="PR01045">
    <property type="entry name" value="TRNASYNTHGB"/>
</dbReference>
<protein>
    <recommendedName>
        <fullName evidence="11">Glycine--tRNA ligase beta subunit</fullName>
        <ecNumber evidence="11">6.1.1.14</ecNumber>
    </recommendedName>
    <alternativeName>
        <fullName evidence="11">Glycyl-tRNA synthetase beta subunit</fullName>
        <shortName evidence="11">GlyRS</shortName>
    </alternativeName>
</protein>
<comment type="subcellular location">
    <subcellularLocation>
        <location evidence="1 11">Cytoplasm</location>
    </subcellularLocation>
</comment>
<evidence type="ECO:0000256" key="8">
    <source>
        <dbReference type="ARBA" id="ARBA00022917"/>
    </source>
</evidence>
<accession>A0ABV6JQ18</accession>
<keyword evidence="7 11" id="KW-0067">ATP-binding</keyword>
<dbReference type="EC" id="6.1.1.14" evidence="11"/>
<keyword evidence="14" id="KW-1185">Reference proteome</keyword>
<evidence type="ECO:0000313" key="14">
    <source>
        <dbReference type="Proteomes" id="UP001589865"/>
    </source>
</evidence>
<comment type="similarity">
    <text evidence="2 11">Belongs to the class-II aminoacyl-tRNA synthetase family.</text>
</comment>